<dbReference type="FunCoup" id="A0A3N0VJQ6">
    <property type="interactions" value="317"/>
</dbReference>
<evidence type="ECO:0000313" key="11">
    <source>
        <dbReference type="EMBL" id="ROH92979.1"/>
    </source>
</evidence>
<dbReference type="FunFam" id="2.40.160.210:FF:000001">
    <property type="entry name" value="Acyl-CoA thioesterase II"/>
    <property type="match status" value="1"/>
</dbReference>
<organism evidence="11 12">
    <name type="scientific">Stagnimonas aquatica</name>
    <dbReference type="NCBI Taxonomy" id="2689987"/>
    <lineage>
        <taxon>Bacteria</taxon>
        <taxon>Pseudomonadati</taxon>
        <taxon>Pseudomonadota</taxon>
        <taxon>Gammaproteobacteria</taxon>
        <taxon>Nevskiales</taxon>
        <taxon>Nevskiaceae</taxon>
        <taxon>Stagnimonas</taxon>
    </lineage>
</organism>
<comment type="caution">
    <text evidence="11">The sequence shown here is derived from an EMBL/GenBank/DDBJ whole genome shotgun (WGS) entry which is preliminary data.</text>
</comment>
<comment type="similarity">
    <text evidence="1">Belongs to the C/M/P thioester hydrolase family.</text>
</comment>
<evidence type="ECO:0000259" key="9">
    <source>
        <dbReference type="Pfam" id="PF02551"/>
    </source>
</evidence>
<dbReference type="NCBIfam" id="TIGR00189">
    <property type="entry name" value="tesB"/>
    <property type="match status" value="1"/>
</dbReference>
<dbReference type="InterPro" id="IPR042171">
    <property type="entry name" value="Acyl-CoA_hotdog"/>
</dbReference>
<evidence type="ECO:0000259" key="10">
    <source>
        <dbReference type="Pfam" id="PF13622"/>
    </source>
</evidence>
<comment type="subunit">
    <text evidence="2">Homotetramer.</text>
</comment>
<accession>A0A3N0VJQ6</accession>
<feature type="domain" description="Acyl-CoA thioesterase-like N-terminal HotDog" evidence="10">
    <location>
        <begin position="40"/>
        <end position="117"/>
    </location>
</feature>
<keyword evidence="4" id="KW-0443">Lipid metabolism</keyword>
<dbReference type="SUPFAM" id="SSF54637">
    <property type="entry name" value="Thioesterase/thiol ester dehydrase-isomerase"/>
    <property type="match status" value="2"/>
</dbReference>
<sequence length="300" mass="33645">MSDDSPKTTPETFLRELVAQLDLETLELNLFRGRSRDLGGRSVFGGQVIGQAIVAATRTIEGRMPHSLHAYFLLPGDMNAPIVYEVDRIRDGGSFSARRVQAIQHGRPILSMIASFQVPEDGLEHQVTMPEVPPPESLRSTAELIPQWIAEAGEVHPRILASLKRAEVLEFRPVYPWSPLKPNVTEPRQAIWFRIGQNLPDAPILHRCLLAYASDFNLIGTALRPHGKSWYSPDMVVASLDHALWFHRDLRVDDWLLYSMDSPTSQGARGMTRGQVFDRRGRLVASVAQEGLLRLTDKKA</sequence>
<keyword evidence="3" id="KW-0378">Hydrolase</keyword>
<dbReference type="GO" id="GO:0009062">
    <property type="term" value="P:fatty acid catabolic process"/>
    <property type="evidence" value="ECO:0007669"/>
    <property type="project" value="TreeGrafter"/>
</dbReference>
<dbReference type="Gene3D" id="2.40.160.210">
    <property type="entry name" value="Acyl-CoA thioesterase, double hotdog domain"/>
    <property type="match status" value="1"/>
</dbReference>
<dbReference type="GO" id="GO:0047617">
    <property type="term" value="F:fatty acyl-CoA hydrolase activity"/>
    <property type="evidence" value="ECO:0007669"/>
    <property type="project" value="UniProtKB-EC"/>
</dbReference>
<name>A0A3N0VJQ6_9GAMM</name>
<dbReference type="CDD" id="cd03445">
    <property type="entry name" value="Thioesterase_II_repeat2"/>
    <property type="match status" value="1"/>
</dbReference>
<dbReference type="AlphaFoldDB" id="A0A3N0VJQ6"/>
<dbReference type="InParanoid" id="A0A3N0VJQ6"/>
<proteinExistence type="inferred from homology"/>
<gene>
    <name evidence="11" type="primary">tesB</name>
    <name evidence="11" type="ORF">ED208_00100</name>
</gene>
<reference evidence="11 12" key="1">
    <citation type="submission" date="2018-10" db="EMBL/GenBank/DDBJ databases">
        <authorList>
            <person name="Chen W.-M."/>
        </authorList>
    </citation>
    <scope>NUCLEOTIDE SEQUENCE [LARGE SCALE GENOMIC DNA]</scope>
    <source>
        <strain evidence="11 12">THS-13</strain>
    </source>
</reference>
<dbReference type="PANTHER" id="PTHR11066:SF34">
    <property type="entry name" value="ACYL-COENZYME A THIOESTERASE 8"/>
    <property type="match status" value="1"/>
</dbReference>
<evidence type="ECO:0000256" key="7">
    <source>
        <dbReference type="ARBA" id="ARBA00071120"/>
    </source>
</evidence>
<dbReference type="InterPro" id="IPR025652">
    <property type="entry name" value="TesB_C"/>
</dbReference>
<dbReference type="EMBL" id="RJVO01000001">
    <property type="protein sequence ID" value="ROH92979.1"/>
    <property type="molecule type" value="Genomic_DNA"/>
</dbReference>
<dbReference type="Pfam" id="PF13622">
    <property type="entry name" value="4HBT_3"/>
    <property type="match status" value="1"/>
</dbReference>
<dbReference type="EC" id="3.1.2.20" evidence="5"/>
<evidence type="ECO:0000256" key="8">
    <source>
        <dbReference type="ARBA" id="ARBA00079653"/>
    </source>
</evidence>
<dbReference type="Proteomes" id="UP000282106">
    <property type="component" value="Unassembled WGS sequence"/>
</dbReference>
<dbReference type="RefSeq" id="WP_123209831.1">
    <property type="nucleotide sequence ID" value="NZ_RJVO01000001.1"/>
</dbReference>
<evidence type="ECO:0000256" key="5">
    <source>
        <dbReference type="ARBA" id="ARBA00038894"/>
    </source>
</evidence>
<dbReference type="InterPro" id="IPR049449">
    <property type="entry name" value="TesB_ACOT8-like_N"/>
</dbReference>
<evidence type="ECO:0000256" key="2">
    <source>
        <dbReference type="ARBA" id="ARBA00011881"/>
    </source>
</evidence>
<evidence type="ECO:0000256" key="6">
    <source>
        <dbReference type="ARBA" id="ARBA00050943"/>
    </source>
</evidence>
<evidence type="ECO:0000256" key="1">
    <source>
        <dbReference type="ARBA" id="ARBA00006538"/>
    </source>
</evidence>
<dbReference type="CDD" id="cd03444">
    <property type="entry name" value="Thioesterase_II_repeat1"/>
    <property type="match status" value="1"/>
</dbReference>
<feature type="domain" description="Acyl-CoA thioesterase 2 C-terminal" evidence="9">
    <location>
        <begin position="177"/>
        <end position="292"/>
    </location>
</feature>
<dbReference type="Pfam" id="PF02551">
    <property type="entry name" value="Acyl_CoA_thio"/>
    <property type="match status" value="1"/>
</dbReference>
<dbReference type="GO" id="GO:0006637">
    <property type="term" value="P:acyl-CoA metabolic process"/>
    <property type="evidence" value="ECO:0007669"/>
    <property type="project" value="InterPro"/>
</dbReference>
<evidence type="ECO:0000256" key="3">
    <source>
        <dbReference type="ARBA" id="ARBA00022801"/>
    </source>
</evidence>
<evidence type="ECO:0000313" key="12">
    <source>
        <dbReference type="Proteomes" id="UP000282106"/>
    </source>
</evidence>
<dbReference type="PANTHER" id="PTHR11066">
    <property type="entry name" value="ACYL-COA THIOESTERASE"/>
    <property type="match status" value="1"/>
</dbReference>
<dbReference type="InterPro" id="IPR029069">
    <property type="entry name" value="HotDog_dom_sf"/>
</dbReference>
<protein>
    <recommendedName>
        <fullName evidence="7">Acyl-CoA thioesterase 2</fullName>
        <ecNumber evidence="5">3.1.2.20</ecNumber>
    </recommendedName>
    <alternativeName>
        <fullName evidence="8">Thioesterase II</fullName>
    </alternativeName>
</protein>
<keyword evidence="12" id="KW-1185">Reference proteome</keyword>
<evidence type="ECO:0000256" key="4">
    <source>
        <dbReference type="ARBA" id="ARBA00023098"/>
    </source>
</evidence>
<dbReference type="InterPro" id="IPR003703">
    <property type="entry name" value="Acyl_CoA_thio"/>
</dbReference>
<dbReference type="GO" id="GO:0005829">
    <property type="term" value="C:cytosol"/>
    <property type="evidence" value="ECO:0007669"/>
    <property type="project" value="TreeGrafter"/>
</dbReference>
<comment type="catalytic activity">
    <reaction evidence="6">
        <text>a fatty acyl-CoA + H2O = a fatty acid + CoA + H(+)</text>
        <dbReference type="Rhea" id="RHEA:16781"/>
        <dbReference type="ChEBI" id="CHEBI:15377"/>
        <dbReference type="ChEBI" id="CHEBI:15378"/>
        <dbReference type="ChEBI" id="CHEBI:28868"/>
        <dbReference type="ChEBI" id="CHEBI:57287"/>
        <dbReference type="ChEBI" id="CHEBI:77636"/>
        <dbReference type="EC" id="3.1.2.20"/>
    </reaction>
    <physiologicalReaction direction="left-to-right" evidence="6">
        <dbReference type="Rhea" id="RHEA:16782"/>
    </physiologicalReaction>
</comment>